<evidence type="ECO:0000256" key="4">
    <source>
        <dbReference type="ARBA" id="ARBA00022989"/>
    </source>
</evidence>
<evidence type="ECO:0000256" key="5">
    <source>
        <dbReference type="ARBA" id="ARBA00023136"/>
    </source>
</evidence>
<accession>A0A366HGR8</accession>
<organism evidence="8 9">
    <name type="scientific">Roseimicrobium gellanilyticum</name>
    <dbReference type="NCBI Taxonomy" id="748857"/>
    <lineage>
        <taxon>Bacteria</taxon>
        <taxon>Pseudomonadati</taxon>
        <taxon>Verrucomicrobiota</taxon>
        <taxon>Verrucomicrobiia</taxon>
        <taxon>Verrucomicrobiales</taxon>
        <taxon>Verrucomicrobiaceae</taxon>
        <taxon>Roseimicrobium</taxon>
    </lineage>
</organism>
<feature type="domain" description="ResB-like" evidence="7">
    <location>
        <begin position="311"/>
        <end position="378"/>
    </location>
</feature>
<feature type="transmembrane region" description="Helical" evidence="6">
    <location>
        <begin position="83"/>
        <end position="105"/>
    </location>
</feature>
<dbReference type="AlphaFoldDB" id="A0A366HGR8"/>
<evidence type="ECO:0000313" key="9">
    <source>
        <dbReference type="Proteomes" id="UP000253426"/>
    </source>
</evidence>
<evidence type="ECO:0000256" key="6">
    <source>
        <dbReference type="SAM" id="Phobius"/>
    </source>
</evidence>
<keyword evidence="4 6" id="KW-1133">Transmembrane helix</keyword>
<protein>
    <submittedName>
        <fullName evidence="8">ResB-like family protein</fullName>
    </submittedName>
</protein>
<reference evidence="8 9" key="1">
    <citation type="submission" date="2018-06" db="EMBL/GenBank/DDBJ databases">
        <title>Genomic Encyclopedia of Type Strains, Phase IV (KMG-IV): sequencing the most valuable type-strain genomes for metagenomic binning, comparative biology and taxonomic classification.</title>
        <authorList>
            <person name="Goeker M."/>
        </authorList>
    </citation>
    <scope>NUCLEOTIDE SEQUENCE [LARGE SCALE GENOMIC DNA]</scope>
    <source>
        <strain evidence="8 9">DSM 25532</strain>
    </source>
</reference>
<dbReference type="InterPro" id="IPR007816">
    <property type="entry name" value="ResB-like_domain"/>
</dbReference>
<evidence type="ECO:0000256" key="1">
    <source>
        <dbReference type="ARBA" id="ARBA00004141"/>
    </source>
</evidence>
<dbReference type="GO" id="GO:0017004">
    <property type="term" value="P:cytochrome complex assembly"/>
    <property type="evidence" value="ECO:0007669"/>
    <property type="project" value="UniProtKB-KW"/>
</dbReference>
<comment type="caution">
    <text evidence="8">The sequence shown here is derived from an EMBL/GenBank/DDBJ whole genome shotgun (WGS) entry which is preliminary data.</text>
</comment>
<dbReference type="Pfam" id="PF05140">
    <property type="entry name" value="ResB"/>
    <property type="match status" value="1"/>
</dbReference>
<keyword evidence="3" id="KW-0201">Cytochrome c-type biogenesis</keyword>
<keyword evidence="9" id="KW-1185">Reference proteome</keyword>
<dbReference type="RefSeq" id="WP_113960022.1">
    <property type="nucleotide sequence ID" value="NZ_QNRR01000007.1"/>
</dbReference>
<sequence>MRDTATAPKAPSILKKVYGIFASFGFAVAVLTLLLLMTYLGTLEQLEHGLYDSQRKYFESWFITSIDIDCCLRAMHIPYEGEWVLPILLPGGGLLMGLLALNMICGGITRIISRMRAGLKNNVRPNLGLIGVLIAHVSVVFMLLAGLVSLLAKEEGAVWVTENQTVDEFEAFHVSDIRIEKLEPAPADGKREAMLIPDSQFADLTKGKARTFYREGLPFELMVMNYMEHCAVRPAKTGDPQSMVVDGYILQELPLHDAEMKPVPHEQRVNGAYVKAIDAKTKAEHLGIIVRTERAPWTVTIGNESYGVGIGRRQYRLPFEVKLDKFVRETHPGTNQARKFTSHVTVIRDGKSEEKIINMNEPLRFGGFAFFQSSFDMEAAQRGGQQSSMFQVASNPSDHWPLISLIAAMIGLLMNLVWHLTKFLKQSARSNVPVAPPSV</sequence>
<evidence type="ECO:0000256" key="2">
    <source>
        <dbReference type="ARBA" id="ARBA00022692"/>
    </source>
</evidence>
<keyword evidence="5 6" id="KW-0472">Membrane</keyword>
<name>A0A366HGR8_9BACT</name>
<gene>
    <name evidence="8" type="ORF">DES53_107223</name>
</gene>
<keyword evidence="2 6" id="KW-0812">Transmembrane</keyword>
<dbReference type="OrthoDB" id="9770923at2"/>
<comment type="subcellular location">
    <subcellularLocation>
        <location evidence="1">Membrane</location>
        <topology evidence="1">Multi-pass membrane protein</topology>
    </subcellularLocation>
</comment>
<feature type="transmembrane region" description="Helical" evidence="6">
    <location>
        <begin position="20"/>
        <end position="40"/>
    </location>
</feature>
<evidence type="ECO:0000256" key="3">
    <source>
        <dbReference type="ARBA" id="ARBA00022748"/>
    </source>
</evidence>
<proteinExistence type="predicted"/>
<dbReference type="EMBL" id="QNRR01000007">
    <property type="protein sequence ID" value="RBP41391.1"/>
    <property type="molecule type" value="Genomic_DNA"/>
</dbReference>
<dbReference type="GO" id="GO:0016020">
    <property type="term" value="C:membrane"/>
    <property type="evidence" value="ECO:0007669"/>
    <property type="project" value="UniProtKB-SubCell"/>
</dbReference>
<dbReference type="Proteomes" id="UP000253426">
    <property type="component" value="Unassembled WGS sequence"/>
</dbReference>
<feature type="transmembrane region" description="Helical" evidence="6">
    <location>
        <begin position="126"/>
        <end position="152"/>
    </location>
</feature>
<feature type="transmembrane region" description="Helical" evidence="6">
    <location>
        <begin position="400"/>
        <end position="420"/>
    </location>
</feature>
<dbReference type="InterPro" id="IPR023494">
    <property type="entry name" value="Cyt_c_bgen_Ccs1/CcsB/ResB"/>
</dbReference>
<dbReference type="PANTHER" id="PTHR31566">
    <property type="entry name" value="CYTOCHROME C BIOGENESIS PROTEIN CCS1, CHLOROPLASTIC"/>
    <property type="match status" value="1"/>
</dbReference>
<evidence type="ECO:0000259" key="7">
    <source>
        <dbReference type="Pfam" id="PF05140"/>
    </source>
</evidence>
<evidence type="ECO:0000313" key="8">
    <source>
        <dbReference type="EMBL" id="RBP41391.1"/>
    </source>
</evidence>